<dbReference type="InterPro" id="IPR020357">
    <property type="entry name" value="Tscrpt_reg_CaiF/GrlA"/>
</dbReference>
<gene>
    <name evidence="1" type="ORF">GB848_23640</name>
</gene>
<comment type="caution">
    <text evidence="1">The sequence shown here is derived from an EMBL/GenBank/DDBJ whole genome shotgun (WGS) entry which is preliminary data.</text>
</comment>
<proteinExistence type="predicted"/>
<dbReference type="AlphaFoldDB" id="A0A628V8W1"/>
<dbReference type="Pfam" id="PF07180">
    <property type="entry name" value="CaiF_GrlA"/>
    <property type="match status" value="1"/>
</dbReference>
<dbReference type="GO" id="GO:0006351">
    <property type="term" value="P:DNA-templated transcription"/>
    <property type="evidence" value="ECO:0007669"/>
    <property type="project" value="InterPro"/>
</dbReference>
<protein>
    <submittedName>
        <fullName evidence="1">CaiF/GrlA family transcriptional regulator</fullName>
    </submittedName>
</protein>
<name>A0A628V8W1_SALER</name>
<dbReference type="InterPro" id="IPR036388">
    <property type="entry name" value="WH-like_DNA-bd_sf"/>
</dbReference>
<evidence type="ECO:0000313" key="1">
    <source>
        <dbReference type="EMBL" id="EDF5515909.1"/>
    </source>
</evidence>
<organism evidence="1">
    <name type="scientific">Salmonella enterica</name>
    <name type="common">Salmonella choleraesuis</name>
    <dbReference type="NCBI Taxonomy" id="28901"/>
    <lineage>
        <taxon>Bacteria</taxon>
        <taxon>Pseudomonadati</taxon>
        <taxon>Pseudomonadota</taxon>
        <taxon>Gammaproteobacteria</taxon>
        <taxon>Enterobacterales</taxon>
        <taxon>Enterobacteriaceae</taxon>
        <taxon>Salmonella</taxon>
    </lineage>
</organism>
<accession>A0A628V8W1</accession>
<dbReference type="EMBL" id="AAMBER010000031">
    <property type="protein sequence ID" value="EDF5515909.1"/>
    <property type="molecule type" value="Genomic_DNA"/>
</dbReference>
<sequence length="182" mass="20386">MRRSSVGGCDLERERSHEGWVCPPEIVYLGELPLYQAVACWSLLLERAVTVADVSQGFHVSERRASDVLHYITHDALDVIESESRVVRCLQGRRKTVRVLSVQSPLFCRTQKAGVPQWSVSPGSRGRTAGNGRKCRENNRSEVIQALRTWFVSRRQGERVPEVVPGESPDVVAARMFPDSGE</sequence>
<reference evidence="1" key="1">
    <citation type="submission" date="2019-10" db="EMBL/GenBank/DDBJ databases">
        <authorList>
            <consortium name="PulseNet: The National Subtyping Network for Foodborne Disease Surveillance"/>
            <person name="Tarr C.L."/>
            <person name="Trees E."/>
            <person name="Katz L.S."/>
            <person name="Carleton-Romer H.A."/>
            <person name="Stroika S."/>
            <person name="Kucerova Z."/>
            <person name="Roache K.F."/>
            <person name="Sabol A.L."/>
            <person name="Besser J."/>
            <person name="Gerner-Smidt P."/>
        </authorList>
    </citation>
    <scope>NUCLEOTIDE SEQUENCE</scope>
    <source>
        <strain evidence="1">PNUSAS102632</strain>
    </source>
</reference>
<dbReference type="Gene3D" id="1.10.10.10">
    <property type="entry name" value="Winged helix-like DNA-binding domain superfamily/Winged helix DNA-binding domain"/>
    <property type="match status" value="1"/>
</dbReference>